<keyword evidence="7 10" id="KW-0799">Topoisomerase</keyword>
<evidence type="ECO:0000259" key="12">
    <source>
        <dbReference type="Pfam" id="PF21180"/>
    </source>
</evidence>
<comment type="cofactor">
    <cofactor evidence="2">
        <name>Mg(2+)</name>
        <dbReference type="ChEBI" id="CHEBI:18420"/>
    </cofactor>
</comment>
<dbReference type="GO" id="GO:0003918">
    <property type="term" value="F:DNA topoisomerase type II (double strand cut, ATP-hydrolyzing) activity"/>
    <property type="evidence" value="ECO:0007669"/>
    <property type="project" value="UniProtKB-UniRule"/>
</dbReference>
<evidence type="ECO:0000256" key="9">
    <source>
        <dbReference type="ARBA" id="ARBA00023235"/>
    </source>
</evidence>
<evidence type="ECO:0000256" key="4">
    <source>
        <dbReference type="ARBA" id="ARBA00012895"/>
    </source>
</evidence>
<sequence>MKRRSNHSGYNLNIKTGALESSDEVRTYTYSWPGKTAQEGWRFEAIKGGFISSKRDIFYQDPVYFGSQRLVDRYIDDIAFTLDVDRAALHVAAAAKGATGGNFSITLKNGSSIQVGACTEAVFHRLITSGYHNASAAGSGILLTGKGYPDLSSREFLRLLSRHEVCNSKMISSPPPIFILVDSDPDGMAIMSTYKYGSMAQVHRNADLNMPSIQWVGLQASEMMSATNHTDMSSLVPMSQRDRKKAEAMLKRNPSFAEDGPEPTWRKELQSLLVMNLKAELEILYELDGGMEGWLDRKMSKLC</sequence>
<dbReference type="Gene3D" id="1.10.10.10">
    <property type="entry name" value="Winged helix-like DNA-binding domain superfamily/Winged helix DNA-binding domain"/>
    <property type="match status" value="1"/>
</dbReference>
<dbReference type="InterPro" id="IPR036388">
    <property type="entry name" value="WH-like_DNA-bd_sf"/>
</dbReference>
<dbReference type="InterPro" id="IPR036078">
    <property type="entry name" value="Spo11/TopoVI_A_sf"/>
</dbReference>
<dbReference type="HOGENOM" id="CLU_037229_0_1_1"/>
<dbReference type="AlphaFoldDB" id="F2RN32"/>
<dbReference type="PANTHER" id="PTHR10848">
    <property type="entry name" value="MEIOTIC RECOMBINATION PROTEIN SPO11"/>
    <property type="match status" value="1"/>
</dbReference>
<keyword evidence="5" id="KW-0479">Metal-binding</keyword>
<evidence type="ECO:0000256" key="1">
    <source>
        <dbReference type="ARBA" id="ARBA00000185"/>
    </source>
</evidence>
<evidence type="ECO:0000256" key="7">
    <source>
        <dbReference type="ARBA" id="ARBA00023029"/>
    </source>
</evidence>
<evidence type="ECO:0000256" key="6">
    <source>
        <dbReference type="ARBA" id="ARBA00022842"/>
    </source>
</evidence>
<dbReference type="PRINTS" id="PR01550">
    <property type="entry name" value="TOP6AFAMILY"/>
</dbReference>
<dbReference type="InterPro" id="IPR013049">
    <property type="entry name" value="Spo11/TopoVI_A_N"/>
</dbReference>
<keyword evidence="8 10" id="KW-0238">DNA-binding</keyword>
<dbReference type="GO" id="GO:0000228">
    <property type="term" value="C:nuclear chromosome"/>
    <property type="evidence" value="ECO:0007669"/>
    <property type="project" value="TreeGrafter"/>
</dbReference>
<feature type="active site" description="O-(5'-phospho-DNA)-tyrosine intermediate" evidence="10">
    <location>
        <position position="59"/>
    </location>
</feature>
<dbReference type="GO" id="GO:0005524">
    <property type="term" value="F:ATP binding"/>
    <property type="evidence" value="ECO:0007669"/>
    <property type="project" value="InterPro"/>
</dbReference>
<evidence type="ECO:0000313" key="13">
    <source>
        <dbReference type="EMBL" id="EGD92731.1"/>
    </source>
</evidence>
<proteinExistence type="inferred from homology"/>
<evidence type="ECO:0000256" key="5">
    <source>
        <dbReference type="ARBA" id="ARBA00022723"/>
    </source>
</evidence>
<keyword evidence="9 10" id="KW-0413">Isomerase</keyword>
<keyword evidence="14" id="KW-1185">Reference proteome</keyword>
<dbReference type="Pfam" id="PF04406">
    <property type="entry name" value="TP6A_N"/>
    <property type="match status" value="1"/>
</dbReference>
<dbReference type="GO" id="GO:0003677">
    <property type="term" value="F:DNA binding"/>
    <property type="evidence" value="ECO:0007669"/>
    <property type="project" value="UniProtKB-UniRule"/>
</dbReference>
<dbReference type="PANTHER" id="PTHR10848:SF0">
    <property type="entry name" value="MEIOTIC RECOMBINATION PROTEIN SPO11"/>
    <property type="match status" value="1"/>
</dbReference>
<protein>
    <recommendedName>
        <fullName evidence="4">DNA topoisomerase (ATP-hydrolyzing)</fullName>
        <ecNumber evidence="4">5.6.2.2</ecNumber>
    </recommendedName>
</protein>
<evidence type="ECO:0000313" key="14">
    <source>
        <dbReference type="Proteomes" id="UP000009172"/>
    </source>
</evidence>
<dbReference type="GO" id="GO:0007131">
    <property type="term" value="P:reciprocal meiotic recombination"/>
    <property type="evidence" value="ECO:0007669"/>
    <property type="project" value="TreeGrafter"/>
</dbReference>
<evidence type="ECO:0000256" key="10">
    <source>
        <dbReference type="PROSITE-ProRule" id="PRU01385"/>
    </source>
</evidence>
<dbReference type="InterPro" id="IPR034136">
    <property type="entry name" value="TOPRIM_Topo6A/Spo11"/>
</dbReference>
<dbReference type="Pfam" id="PF21180">
    <property type="entry name" value="TOP6A-Spo11_Toprim"/>
    <property type="match status" value="1"/>
</dbReference>
<keyword evidence="6" id="KW-0460">Magnesium</keyword>
<evidence type="ECO:0000256" key="3">
    <source>
        <dbReference type="ARBA" id="ARBA00006559"/>
    </source>
</evidence>
<gene>
    <name evidence="13" type="ORF">TESG_00300</name>
</gene>
<accession>F2RN32</accession>
<dbReference type="PROSITE" id="PS52041">
    <property type="entry name" value="TOPO_IIB"/>
    <property type="match status" value="1"/>
</dbReference>
<dbReference type="InterPro" id="IPR002815">
    <property type="entry name" value="Spo11/TopoVI_A"/>
</dbReference>
<comment type="catalytic activity">
    <reaction evidence="1 10">
        <text>ATP-dependent breakage, passage and rejoining of double-stranded DNA.</text>
        <dbReference type="EC" id="5.6.2.2"/>
    </reaction>
</comment>
<dbReference type="EMBL" id="GG698477">
    <property type="protein sequence ID" value="EGD92731.1"/>
    <property type="molecule type" value="Genomic_DNA"/>
</dbReference>
<dbReference type="CDD" id="cd00223">
    <property type="entry name" value="TOPRIM_TopoIIB_SPO"/>
    <property type="match status" value="1"/>
</dbReference>
<dbReference type="GO" id="GO:0000706">
    <property type="term" value="P:meiotic DNA double-strand break processing"/>
    <property type="evidence" value="ECO:0007669"/>
    <property type="project" value="TreeGrafter"/>
</dbReference>
<dbReference type="Proteomes" id="UP000009172">
    <property type="component" value="Unassembled WGS sequence"/>
</dbReference>
<reference evidence="14" key="1">
    <citation type="journal article" date="2012" name="MBio">
        <title>Comparative genome analysis of Trichophyton rubrum and related dermatophytes reveals candidate genes involved in infection.</title>
        <authorList>
            <person name="Martinez D.A."/>
            <person name="Oliver B.G."/>
            <person name="Graeser Y."/>
            <person name="Goldberg J.M."/>
            <person name="Li W."/>
            <person name="Martinez-Rossi N.M."/>
            <person name="Monod M."/>
            <person name="Shelest E."/>
            <person name="Barton R.C."/>
            <person name="Birch E."/>
            <person name="Brakhage A.A."/>
            <person name="Chen Z."/>
            <person name="Gurr S.J."/>
            <person name="Heiman D."/>
            <person name="Heitman J."/>
            <person name="Kosti I."/>
            <person name="Rossi A."/>
            <person name="Saif S."/>
            <person name="Samalova M."/>
            <person name="Saunders C.W."/>
            <person name="Shea T."/>
            <person name="Summerbell R.C."/>
            <person name="Xu J."/>
            <person name="Young S."/>
            <person name="Zeng Q."/>
            <person name="Birren B.W."/>
            <person name="Cuomo C.A."/>
            <person name="White T.C."/>
        </authorList>
    </citation>
    <scope>NUCLEOTIDE SEQUENCE [LARGE SCALE GENOMIC DNA]</scope>
    <source>
        <strain evidence="14">CBS 112818</strain>
    </source>
</reference>
<feature type="domain" description="Spo11/DNA topoisomerase VI subunit A N-terminal" evidence="11">
    <location>
        <begin position="44"/>
        <end position="91"/>
    </location>
</feature>
<dbReference type="SUPFAM" id="SSF56726">
    <property type="entry name" value="DNA topoisomerase IV, alpha subunit"/>
    <property type="match status" value="1"/>
</dbReference>
<evidence type="ECO:0000259" key="11">
    <source>
        <dbReference type="Pfam" id="PF04406"/>
    </source>
</evidence>
<organism evidence="13 14">
    <name type="scientific">Trichophyton tonsurans (strain CBS 112818)</name>
    <name type="common">Scalp ringworm fungus</name>
    <dbReference type="NCBI Taxonomy" id="647933"/>
    <lineage>
        <taxon>Eukaryota</taxon>
        <taxon>Fungi</taxon>
        <taxon>Dikarya</taxon>
        <taxon>Ascomycota</taxon>
        <taxon>Pezizomycotina</taxon>
        <taxon>Eurotiomycetes</taxon>
        <taxon>Eurotiomycetidae</taxon>
        <taxon>Onygenales</taxon>
        <taxon>Arthrodermataceae</taxon>
        <taxon>Trichophyton</taxon>
    </lineage>
</organism>
<comment type="similarity">
    <text evidence="3 10">Belongs to the TOP6A family.</text>
</comment>
<dbReference type="GO" id="GO:0042138">
    <property type="term" value="P:meiotic DNA double-strand break formation"/>
    <property type="evidence" value="ECO:0007669"/>
    <property type="project" value="TreeGrafter"/>
</dbReference>
<name>F2RN32_TRIT1</name>
<evidence type="ECO:0000256" key="2">
    <source>
        <dbReference type="ARBA" id="ARBA00001946"/>
    </source>
</evidence>
<dbReference type="EC" id="5.6.2.2" evidence="4"/>
<dbReference type="GO" id="GO:0046872">
    <property type="term" value="F:metal ion binding"/>
    <property type="evidence" value="ECO:0007669"/>
    <property type="project" value="UniProtKB-KW"/>
</dbReference>
<feature type="domain" description="Topoisomerase 6 subunit A/Spo11 TOPRIM" evidence="12">
    <location>
        <begin position="119"/>
        <end position="286"/>
    </location>
</feature>
<dbReference type="OrthoDB" id="5377392at2759"/>
<evidence type="ECO:0000256" key="8">
    <source>
        <dbReference type="ARBA" id="ARBA00023125"/>
    </source>
</evidence>
<dbReference type="Gene3D" id="3.40.1360.10">
    <property type="match status" value="1"/>
</dbReference>